<dbReference type="STRING" id="1125725.HMPREF1325_1315"/>
<evidence type="ECO:0000313" key="5">
    <source>
        <dbReference type="Proteomes" id="UP000016412"/>
    </source>
</evidence>
<dbReference type="OrthoDB" id="7365718at2"/>
<evidence type="ECO:0000313" key="6">
    <source>
        <dbReference type="Proteomes" id="UP000016646"/>
    </source>
</evidence>
<proteinExistence type="predicted"/>
<gene>
    <name evidence="4" type="ORF">HMPREF0860_1580</name>
    <name evidence="3" type="ORF">HMPREF1325_1315</name>
</gene>
<evidence type="ECO:0000313" key="3">
    <source>
        <dbReference type="EMBL" id="ERF61761.1"/>
    </source>
</evidence>
<feature type="compositionally biased region" description="Basic and acidic residues" evidence="1">
    <location>
        <begin position="84"/>
        <end position="96"/>
    </location>
</feature>
<sequence>MAESFVFYGTWEEQLECLDPAIRGQFLEAIINYGLREEEPDFTGLARALWVGIKNDMDNAKARRIKNMENGKRGGIQKALNAGTKKEQSSSNKEQEQADDAQVKEPLASPSECLATPSDRLASPSQSYLDVDVDVDVDGNVDVDADVNSHSGTIAPQAPPKRRFVKPTVDEIRAYCAERKNNIDPQYFWDYYEARGWKAGGRSAMKDWRAAVRTWEKNNFQTSPPKNHGMDGDQSQQSKASEIVKNWKTGVYA</sequence>
<keyword evidence="6" id="KW-1185">Reference proteome</keyword>
<dbReference type="AlphaFoldDB" id="U1FQJ1"/>
<dbReference type="Pfam" id="PF19808">
    <property type="entry name" value="DUF6291"/>
    <property type="match status" value="1"/>
</dbReference>
<dbReference type="EMBL" id="AUZJ01000005">
    <property type="protein sequence ID" value="ERF61761.1"/>
    <property type="molecule type" value="Genomic_DNA"/>
</dbReference>
<dbReference type="InterPro" id="IPR046258">
    <property type="entry name" value="DUF6291"/>
</dbReference>
<organism evidence="3 5">
    <name type="scientific">Treponema socranskii subsp. socranskii VPI DR56BR1116 = ATCC 35536</name>
    <dbReference type="NCBI Taxonomy" id="1125725"/>
    <lineage>
        <taxon>Bacteria</taxon>
        <taxon>Pseudomonadati</taxon>
        <taxon>Spirochaetota</taxon>
        <taxon>Spirochaetia</taxon>
        <taxon>Spirochaetales</taxon>
        <taxon>Treponemataceae</taxon>
        <taxon>Treponema</taxon>
    </lineage>
</organism>
<feature type="domain" description="DUF6291" evidence="2">
    <location>
        <begin position="4"/>
        <end position="77"/>
    </location>
</feature>
<evidence type="ECO:0000256" key="1">
    <source>
        <dbReference type="SAM" id="MobiDB-lite"/>
    </source>
</evidence>
<dbReference type="Proteomes" id="UP000016412">
    <property type="component" value="Unassembled WGS sequence"/>
</dbReference>
<reference evidence="5 6" key="1">
    <citation type="submission" date="2013-08" db="EMBL/GenBank/DDBJ databases">
        <authorList>
            <person name="Durkin A.S."/>
            <person name="Haft D.R."/>
            <person name="McCorrison J."/>
            <person name="Torralba M."/>
            <person name="Gillis M."/>
            <person name="Haft D.H."/>
            <person name="Methe B."/>
            <person name="Sutton G."/>
            <person name="Nelson K.E."/>
        </authorList>
    </citation>
    <scope>NUCLEOTIDE SEQUENCE [LARGE SCALE GENOMIC DNA]</scope>
    <source>
        <strain evidence="4 6">ATCC 35536</strain>
        <strain evidence="3 5">VPI DR56BR1116</strain>
    </source>
</reference>
<feature type="region of interest" description="Disordered" evidence="1">
    <location>
        <begin position="81"/>
        <end position="105"/>
    </location>
</feature>
<dbReference type="Proteomes" id="UP000016646">
    <property type="component" value="Unassembled WGS sequence"/>
</dbReference>
<evidence type="ECO:0000259" key="2">
    <source>
        <dbReference type="Pfam" id="PF19808"/>
    </source>
</evidence>
<comment type="caution">
    <text evidence="3">The sequence shown here is derived from an EMBL/GenBank/DDBJ whole genome shotgun (WGS) entry which is preliminary data.</text>
</comment>
<accession>U1FQJ1</accession>
<dbReference type="eggNOG" id="ENOG502ZF58">
    <property type="taxonomic scope" value="Bacteria"/>
</dbReference>
<name>U1FQJ1_TRESO</name>
<evidence type="ECO:0000313" key="4">
    <source>
        <dbReference type="EMBL" id="ERK05132.1"/>
    </source>
</evidence>
<dbReference type="EMBL" id="AVQI01000002">
    <property type="protein sequence ID" value="ERK05132.1"/>
    <property type="molecule type" value="Genomic_DNA"/>
</dbReference>
<feature type="region of interest" description="Disordered" evidence="1">
    <location>
        <begin position="219"/>
        <end position="242"/>
    </location>
</feature>
<dbReference type="RefSeq" id="WP_021329307.1">
    <property type="nucleotide sequence ID" value="NZ_AUZJ01000005.1"/>
</dbReference>
<dbReference type="PATRIC" id="fig|1125725.3.peg.198"/>
<protein>
    <recommendedName>
        <fullName evidence="2">DUF6291 domain-containing protein</fullName>
    </recommendedName>
</protein>